<dbReference type="PANTHER" id="PTHR32071">
    <property type="entry name" value="TRANSCRIPTIONAL REGULATORY PROTEIN"/>
    <property type="match status" value="1"/>
</dbReference>
<evidence type="ECO:0000256" key="3">
    <source>
        <dbReference type="ARBA" id="ARBA00023015"/>
    </source>
</evidence>
<dbReference type="FunFam" id="3.40.50.300:FF:000006">
    <property type="entry name" value="DNA-binding transcriptional regulator NtrC"/>
    <property type="match status" value="1"/>
</dbReference>
<sequence length="456" mass="50313">MLKILIVEDKEAMASMLKETLEAEGFFKAVIAPDGTRGTEMLRSESPDLVLTDLRLPGQDGIEVLKASKEQAPLRPVILMTAHGSIDTAVRAMQEGAYDFITKPFNIDHLLMKIRMAFENQRLITENMLFREAFSYDIGLPDIIGKSHAITMAAESIKKVSPQKTTILLTGESGTGKELFARAAHHLSDRRDNHFVPINCAAIPMDLLESALFGHEKGSFTGAEKRKLGKFELANHGTVFLDEISEMDASLQSKLLRVLQEGEIDMVGSVEAIKVDVRVIAATNADLEGAVSKGAFREDLFYRLNVFPILIPPLRDRREDIPLLADFFLKKYAAEMNSPALNFSPEAMGMLEGAQWKGNVRELENTIERALILSEGVSIKAADISLGPVGSQSRDEGPGSDACSLEETARYAQRTAETRRIRQAMQEAGGNKTKAAVLLSVSYKTLLTKIKDYEIR</sequence>
<dbReference type="InterPro" id="IPR027417">
    <property type="entry name" value="P-loop_NTPase"/>
</dbReference>
<reference evidence="8" key="1">
    <citation type="journal article" date="2015" name="Nature">
        <title>Complex archaea that bridge the gap between prokaryotes and eukaryotes.</title>
        <authorList>
            <person name="Spang A."/>
            <person name="Saw J.H."/>
            <person name="Jorgensen S.L."/>
            <person name="Zaremba-Niedzwiedzka K."/>
            <person name="Martijn J."/>
            <person name="Lind A.E."/>
            <person name="van Eijk R."/>
            <person name="Schleper C."/>
            <person name="Guy L."/>
            <person name="Ettema T.J."/>
        </authorList>
    </citation>
    <scope>NUCLEOTIDE SEQUENCE</scope>
</reference>
<accession>A0A0F9JPW5</accession>
<dbReference type="AlphaFoldDB" id="A0A0F9JPW5"/>
<evidence type="ECO:0000256" key="4">
    <source>
        <dbReference type="ARBA" id="ARBA00023125"/>
    </source>
</evidence>
<dbReference type="InterPro" id="IPR002078">
    <property type="entry name" value="Sigma_54_int"/>
</dbReference>
<protein>
    <recommendedName>
        <fullName evidence="9">Acetoacetate metabolism regulatory protein AtoC</fullName>
    </recommendedName>
</protein>
<dbReference type="Gene3D" id="3.40.50.2300">
    <property type="match status" value="1"/>
</dbReference>
<dbReference type="InterPro" id="IPR002197">
    <property type="entry name" value="HTH_Fis"/>
</dbReference>
<name>A0A0F9JPW5_9ZZZZ</name>
<dbReference type="Gene3D" id="3.40.50.300">
    <property type="entry name" value="P-loop containing nucleotide triphosphate hydrolases"/>
    <property type="match status" value="1"/>
</dbReference>
<evidence type="ECO:0000313" key="8">
    <source>
        <dbReference type="EMBL" id="KKM71864.1"/>
    </source>
</evidence>
<dbReference type="Pfam" id="PF00158">
    <property type="entry name" value="Sigma54_activat"/>
    <property type="match status" value="1"/>
</dbReference>
<feature type="domain" description="Response regulatory" evidence="7">
    <location>
        <begin position="3"/>
        <end position="118"/>
    </location>
</feature>
<comment type="caution">
    <text evidence="8">The sequence shown here is derived from an EMBL/GenBank/DDBJ whole genome shotgun (WGS) entry which is preliminary data.</text>
</comment>
<dbReference type="PRINTS" id="PR01590">
    <property type="entry name" value="HTHFIS"/>
</dbReference>
<feature type="domain" description="Sigma-54 factor interaction" evidence="6">
    <location>
        <begin position="143"/>
        <end position="372"/>
    </location>
</feature>
<evidence type="ECO:0000256" key="5">
    <source>
        <dbReference type="ARBA" id="ARBA00023163"/>
    </source>
</evidence>
<dbReference type="Gene3D" id="1.10.8.60">
    <property type="match status" value="1"/>
</dbReference>
<organism evidence="8">
    <name type="scientific">marine sediment metagenome</name>
    <dbReference type="NCBI Taxonomy" id="412755"/>
    <lineage>
        <taxon>unclassified sequences</taxon>
        <taxon>metagenomes</taxon>
        <taxon>ecological metagenomes</taxon>
    </lineage>
</organism>
<gene>
    <name evidence="8" type="ORF">LCGC14_1426270</name>
</gene>
<dbReference type="Pfam" id="PF25601">
    <property type="entry name" value="AAA_lid_14"/>
    <property type="match status" value="1"/>
</dbReference>
<keyword evidence="1" id="KW-0547">Nucleotide-binding</keyword>
<evidence type="ECO:0000259" key="7">
    <source>
        <dbReference type="PROSITE" id="PS50110"/>
    </source>
</evidence>
<dbReference type="GO" id="GO:0005524">
    <property type="term" value="F:ATP binding"/>
    <property type="evidence" value="ECO:0007669"/>
    <property type="project" value="UniProtKB-KW"/>
</dbReference>
<keyword evidence="4" id="KW-0238">DNA-binding</keyword>
<dbReference type="InterPro" id="IPR011006">
    <property type="entry name" value="CheY-like_superfamily"/>
</dbReference>
<keyword evidence="5" id="KW-0804">Transcription</keyword>
<dbReference type="InterPro" id="IPR003593">
    <property type="entry name" value="AAA+_ATPase"/>
</dbReference>
<dbReference type="InterPro" id="IPR058031">
    <property type="entry name" value="AAA_lid_NorR"/>
</dbReference>
<dbReference type="PROSITE" id="PS50110">
    <property type="entry name" value="RESPONSE_REGULATORY"/>
    <property type="match status" value="1"/>
</dbReference>
<proteinExistence type="predicted"/>
<dbReference type="InterPro" id="IPR009057">
    <property type="entry name" value="Homeodomain-like_sf"/>
</dbReference>
<dbReference type="InterPro" id="IPR001789">
    <property type="entry name" value="Sig_transdc_resp-reg_receiver"/>
</dbReference>
<dbReference type="PROSITE" id="PS00675">
    <property type="entry name" value="SIGMA54_INTERACT_1"/>
    <property type="match status" value="1"/>
</dbReference>
<dbReference type="GO" id="GO:0043565">
    <property type="term" value="F:sequence-specific DNA binding"/>
    <property type="evidence" value="ECO:0007669"/>
    <property type="project" value="InterPro"/>
</dbReference>
<dbReference type="Pfam" id="PF02954">
    <property type="entry name" value="HTH_8"/>
    <property type="match status" value="1"/>
</dbReference>
<keyword evidence="3" id="KW-0805">Transcription regulation</keyword>
<evidence type="ECO:0000256" key="1">
    <source>
        <dbReference type="ARBA" id="ARBA00022741"/>
    </source>
</evidence>
<dbReference type="SUPFAM" id="SSF52172">
    <property type="entry name" value="CheY-like"/>
    <property type="match status" value="1"/>
</dbReference>
<dbReference type="PANTHER" id="PTHR32071:SF117">
    <property type="entry name" value="PTS-DEPENDENT DIHYDROXYACETONE KINASE OPERON REGULATORY PROTEIN-RELATED"/>
    <property type="match status" value="1"/>
</dbReference>
<dbReference type="InterPro" id="IPR025662">
    <property type="entry name" value="Sigma_54_int_dom_ATP-bd_1"/>
</dbReference>
<dbReference type="SMART" id="SM00448">
    <property type="entry name" value="REC"/>
    <property type="match status" value="1"/>
</dbReference>
<dbReference type="SUPFAM" id="SSF46689">
    <property type="entry name" value="Homeodomain-like"/>
    <property type="match status" value="1"/>
</dbReference>
<dbReference type="EMBL" id="LAZR01009563">
    <property type="protein sequence ID" value="KKM71864.1"/>
    <property type="molecule type" value="Genomic_DNA"/>
</dbReference>
<evidence type="ECO:0008006" key="9">
    <source>
        <dbReference type="Google" id="ProtNLM"/>
    </source>
</evidence>
<dbReference type="Pfam" id="PF00072">
    <property type="entry name" value="Response_reg"/>
    <property type="match status" value="1"/>
</dbReference>
<dbReference type="GO" id="GO:0000160">
    <property type="term" value="P:phosphorelay signal transduction system"/>
    <property type="evidence" value="ECO:0007669"/>
    <property type="project" value="InterPro"/>
</dbReference>
<evidence type="ECO:0000259" key="6">
    <source>
        <dbReference type="PROSITE" id="PS50045"/>
    </source>
</evidence>
<evidence type="ECO:0000256" key="2">
    <source>
        <dbReference type="ARBA" id="ARBA00022840"/>
    </source>
</evidence>
<dbReference type="SUPFAM" id="SSF52540">
    <property type="entry name" value="P-loop containing nucleoside triphosphate hydrolases"/>
    <property type="match status" value="1"/>
</dbReference>
<dbReference type="GO" id="GO:0006355">
    <property type="term" value="P:regulation of DNA-templated transcription"/>
    <property type="evidence" value="ECO:0007669"/>
    <property type="project" value="InterPro"/>
</dbReference>
<dbReference type="PROSITE" id="PS50045">
    <property type="entry name" value="SIGMA54_INTERACT_4"/>
    <property type="match status" value="1"/>
</dbReference>
<dbReference type="CDD" id="cd00009">
    <property type="entry name" value="AAA"/>
    <property type="match status" value="1"/>
</dbReference>
<keyword evidence="2" id="KW-0067">ATP-binding</keyword>
<dbReference type="Gene3D" id="1.10.10.60">
    <property type="entry name" value="Homeodomain-like"/>
    <property type="match status" value="1"/>
</dbReference>
<dbReference type="SMART" id="SM00382">
    <property type="entry name" value="AAA"/>
    <property type="match status" value="1"/>
</dbReference>